<feature type="domain" description="POTRA" evidence="5">
    <location>
        <begin position="322"/>
        <end position="396"/>
    </location>
</feature>
<proteinExistence type="predicted"/>
<comment type="caution">
    <text evidence="6">The sequence shown here is derived from an EMBL/GenBank/DDBJ whole genome shotgun (WGS) entry which is preliminary data.</text>
</comment>
<evidence type="ECO:0000259" key="5">
    <source>
        <dbReference type="PROSITE" id="PS51779"/>
    </source>
</evidence>
<keyword evidence="7" id="KW-1185">Reference proteome</keyword>
<reference evidence="6 7" key="1">
    <citation type="submission" date="2006-09" db="EMBL/GenBank/DDBJ databases">
        <authorList>
            <person name="Emerson D."/>
            <person name="Ferriera S."/>
            <person name="Johnson J."/>
            <person name="Kravitz S."/>
            <person name="Halpern A."/>
            <person name="Remington K."/>
            <person name="Beeson K."/>
            <person name="Tran B."/>
            <person name="Rogers Y.-H."/>
            <person name="Friedman R."/>
            <person name="Venter J.C."/>
        </authorList>
    </citation>
    <scope>NUCLEOTIDE SEQUENCE [LARGE SCALE GENOMIC DNA]</scope>
    <source>
        <strain evidence="6 7">PV-1</strain>
    </source>
</reference>
<organism evidence="6 7">
    <name type="scientific">Mariprofundus ferrooxydans PV-1</name>
    <dbReference type="NCBI Taxonomy" id="314345"/>
    <lineage>
        <taxon>Bacteria</taxon>
        <taxon>Pseudomonadati</taxon>
        <taxon>Pseudomonadota</taxon>
        <taxon>Candidatius Mariprofundia</taxon>
        <taxon>Mariprofundales</taxon>
        <taxon>Mariprofundaceae</taxon>
        <taxon>Mariprofundus</taxon>
    </lineage>
</organism>
<dbReference type="InterPro" id="IPR034746">
    <property type="entry name" value="POTRA"/>
</dbReference>
<feature type="compositionally biased region" description="Polar residues" evidence="3">
    <location>
        <begin position="309"/>
        <end position="320"/>
    </location>
</feature>
<feature type="chain" id="PRO_5004171595" description="POTRA domain-containing protein" evidence="4">
    <location>
        <begin position="26"/>
        <end position="399"/>
    </location>
</feature>
<evidence type="ECO:0000256" key="3">
    <source>
        <dbReference type="SAM" id="MobiDB-lite"/>
    </source>
</evidence>
<dbReference type="PROSITE" id="PS51779">
    <property type="entry name" value="POTRA"/>
    <property type="match status" value="1"/>
</dbReference>
<keyword evidence="4" id="KW-0732">Signal</keyword>
<dbReference type="OrthoDB" id="9803054at2"/>
<dbReference type="Proteomes" id="UP000005297">
    <property type="component" value="Unassembled WGS sequence"/>
</dbReference>
<protein>
    <recommendedName>
        <fullName evidence="5">POTRA domain-containing protein</fullName>
    </recommendedName>
</protein>
<sequence length="399" mass="45162">MGEQINRWFKPIIVLLCGFACTALAAEQPQQNDWVQSGWQELEIQHPQQALLRWQQGVNNQADSRLFAVLGVYQQAENAWQQLHQIGSAQQTFIIHVRQRYYLLSARDVALAWPLRQQQLADLKEAAGITATLLATSAKSLKHDTRITDEAVPEAASPPVSTSAPDWLIRGWQQLDSYDVDQALQTWQIGLNDLPDNRLLVSLGVFAKQENAVAKIKQIGRRQQLLIAIRHIGKPLYYVLSMRDVPTDTESRQASLADLKKAAHINSRLLALASVNFKNRLIPEHYPEVLTSEPTTRIATPDKRHEDSQPSTEKPLTTENYPPINRVEVTGNQQVSTDTIILELRDFFDMRNSPANQTLIKRRVSDLYHDTGLHHARIDIPAGILDDTVRISIHEDARQ</sequence>
<accession>Q0F238</accession>
<dbReference type="HOGENOM" id="CLU_690387_0_0_0"/>
<name>Q0F238_9PROT</name>
<evidence type="ECO:0000256" key="2">
    <source>
        <dbReference type="ARBA" id="ARBA00023136"/>
    </source>
</evidence>
<dbReference type="AlphaFoldDB" id="Q0F238"/>
<dbReference type="GO" id="GO:0016020">
    <property type="term" value="C:membrane"/>
    <property type="evidence" value="ECO:0007669"/>
    <property type="project" value="UniProtKB-SubCell"/>
</dbReference>
<gene>
    <name evidence="6" type="ORF">SPV1_02152</name>
</gene>
<keyword evidence="2" id="KW-0472">Membrane</keyword>
<feature type="signal peptide" evidence="4">
    <location>
        <begin position="1"/>
        <end position="25"/>
    </location>
</feature>
<dbReference type="InParanoid" id="Q0F238"/>
<evidence type="ECO:0000256" key="1">
    <source>
        <dbReference type="ARBA" id="ARBA00004370"/>
    </source>
</evidence>
<dbReference type="RefSeq" id="WP_009850731.1">
    <property type="nucleotide sequence ID" value="NZ_DS022295.1"/>
</dbReference>
<evidence type="ECO:0000256" key="4">
    <source>
        <dbReference type="SAM" id="SignalP"/>
    </source>
</evidence>
<evidence type="ECO:0000313" key="6">
    <source>
        <dbReference type="EMBL" id="EAU55712.1"/>
    </source>
</evidence>
<evidence type="ECO:0000313" key="7">
    <source>
        <dbReference type="Proteomes" id="UP000005297"/>
    </source>
</evidence>
<feature type="region of interest" description="Disordered" evidence="3">
    <location>
        <begin position="292"/>
        <end position="322"/>
    </location>
</feature>
<dbReference type="EMBL" id="AATS01000002">
    <property type="protein sequence ID" value="EAU55712.1"/>
    <property type="molecule type" value="Genomic_DNA"/>
</dbReference>
<comment type="subcellular location">
    <subcellularLocation>
        <location evidence="1">Membrane</location>
    </subcellularLocation>
</comment>